<dbReference type="Pfam" id="PF01464">
    <property type="entry name" value="SLT"/>
    <property type="match status" value="1"/>
</dbReference>
<sequence>MKKSRLIPTLALMALLLSVAPAPARPELCETAAAAAARETGVPLDVLLAIALTETGRSRDGTSRPWPWTANAEGRGHWFDTREEAARFARALLARGQDLFDLGCFQINWHWHGRQFRQPEDLLDPLTAARYAARLLASLHEEFGSWEGAAGAYHSRNPTHAERYRARFRSLRAGLDAAPPPPPVAERVNTFPLLAGTPAGASLVPLALPSSRPLIEALP</sequence>
<evidence type="ECO:0000259" key="3">
    <source>
        <dbReference type="Pfam" id="PF01464"/>
    </source>
</evidence>
<dbReference type="Proteomes" id="UP000244810">
    <property type="component" value="Unassembled WGS sequence"/>
</dbReference>
<proteinExistence type="inferred from homology"/>
<evidence type="ECO:0000313" key="4">
    <source>
        <dbReference type="EMBL" id="PVE48320.1"/>
    </source>
</evidence>
<feature type="domain" description="Transglycosylase SLT" evidence="3">
    <location>
        <begin position="34"/>
        <end position="155"/>
    </location>
</feature>
<dbReference type="SUPFAM" id="SSF53955">
    <property type="entry name" value="Lysozyme-like"/>
    <property type="match status" value="1"/>
</dbReference>
<dbReference type="RefSeq" id="WP_107750793.1">
    <property type="nucleotide sequence ID" value="NZ_QBKF01000002.1"/>
</dbReference>
<evidence type="ECO:0000313" key="5">
    <source>
        <dbReference type="Proteomes" id="UP000244810"/>
    </source>
</evidence>
<dbReference type="Gene3D" id="1.10.530.10">
    <property type="match status" value="1"/>
</dbReference>
<keyword evidence="5" id="KW-1185">Reference proteome</keyword>
<dbReference type="OrthoDB" id="5945995at2"/>
<dbReference type="AlphaFoldDB" id="A0A2T7UU84"/>
<organism evidence="4 5">
    <name type="scientific">Pararhodobacter aggregans</name>
    <dbReference type="NCBI Taxonomy" id="404875"/>
    <lineage>
        <taxon>Bacteria</taxon>
        <taxon>Pseudomonadati</taxon>
        <taxon>Pseudomonadota</taxon>
        <taxon>Alphaproteobacteria</taxon>
        <taxon>Rhodobacterales</taxon>
        <taxon>Paracoccaceae</taxon>
        <taxon>Pararhodobacter</taxon>
    </lineage>
</organism>
<feature type="signal peptide" evidence="2">
    <location>
        <begin position="1"/>
        <end position="24"/>
    </location>
</feature>
<comment type="caution">
    <text evidence="4">The sequence shown here is derived from an EMBL/GenBank/DDBJ whole genome shotgun (WGS) entry which is preliminary data.</text>
</comment>
<dbReference type="InterPro" id="IPR023346">
    <property type="entry name" value="Lysozyme-like_dom_sf"/>
</dbReference>
<feature type="chain" id="PRO_5015594787" evidence="2">
    <location>
        <begin position="25"/>
        <end position="219"/>
    </location>
</feature>
<gene>
    <name evidence="4" type="ORF">DDE23_04405</name>
</gene>
<evidence type="ECO:0000256" key="2">
    <source>
        <dbReference type="SAM" id="SignalP"/>
    </source>
</evidence>
<accession>A0A2T7UU84</accession>
<dbReference type="InterPro" id="IPR008258">
    <property type="entry name" value="Transglycosylase_SLT_dom_1"/>
</dbReference>
<evidence type="ECO:0000256" key="1">
    <source>
        <dbReference type="ARBA" id="ARBA00009387"/>
    </source>
</evidence>
<name>A0A2T7UU84_9RHOB</name>
<dbReference type="EMBL" id="QDDR01000002">
    <property type="protein sequence ID" value="PVE48320.1"/>
    <property type="molecule type" value="Genomic_DNA"/>
</dbReference>
<reference evidence="4 5" key="1">
    <citation type="journal article" date="2011" name="Syst. Appl. Microbiol.">
        <title>Defluviimonas denitrificans gen. nov., sp. nov., and Pararhodobacter aggregans gen. nov., sp. nov., non-phototrophic Rhodobacteraceae from the biofilter of a marine aquaculture.</title>
        <authorList>
            <person name="Foesel B.U."/>
            <person name="Drake H.L."/>
            <person name="Schramm A."/>
        </authorList>
    </citation>
    <scope>NUCLEOTIDE SEQUENCE [LARGE SCALE GENOMIC DNA]</scope>
    <source>
        <strain evidence="4 5">D1-19</strain>
    </source>
</reference>
<keyword evidence="2" id="KW-0732">Signal</keyword>
<comment type="similarity">
    <text evidence="1">Belongs to the virb1 family.</text>
</comment>
<protein>
    <submittedName>
        <fullName evidence="4">Transglycosylase</fullName>
    </submittedName>
</protein>